<name>A0A7I9WGS4_9MYCO</name>
<dbReference type="Proteomes" id="UP000465241">
    <property type="component" value="Unassembled WGS sequence"/>
</dbReference>
<sequence length="51" mass="5562">MASILVWISPWAAIMLVDYFVIWRGALNVDSLYGTDHARSNAAGLISLGPE</sequence>
<evidence type="ECO:0000313" key="2">
    <source>
        <dbReference type="EMBL" id="GFG56729.1"/>
    </source>
</evidence>
<evidence type="ECO:0000256" key="1">
    <source>
        <dbReference type="SAM" id="Phobius"/>
    </source>
</evidence>
<gene>
    <name evidence="2" type="ORF">MMUR_08650</name>
</gene>
<feature type="transmembrane region" description="Helical" evidence="1">
    <location>
        <begin position="6"/>
        <end position="23"/>
    </location>
</feature>
<dbReference type="Gene3D" id="1.10.4160.10">
    <property type="entry name" value="Hydantoin permease"/>
    <property type="match status" value="1"/>
</dbReference>
<keyword evidence="1" id="KW-1133">Transmembrane helix</keyword>
<dbReference type="EMBL" id="BLKT01000003">
    <property type="protein sequence ID" value="GFG56729.1"/>
    <property type="molecule type" value="Genomic_DNA"/>
</dbReference>
<proteinExistence type="predicted"/>
<keyword evidence="1" id="KW-0812">Transmembrane</keyword>
<accession>A0A7I9WGS4</accession>
<dbReference type="AlphaFoldDB" id="A0A7I9WGS4"/>
<keyword evidence="1" id="KW-0472">Membrane</keyword>
<comment type="caution">
    <text evidence="2">The sequence shown here is derived from an EMBL/GenBank/DDBJ whole genome shotgun (WGS) entry which is preliminary data.</text>
</comment>
<organism evidence="2 3">
    <name type="scientific">Mycolicibacterium murale</name>
    <dbReference type="NCBI Taxonomy" id="182220"/>
    <lineage>
        <taxon>Bacteria</taxon>
        <taxon>Bacillati</taxon>
        <taxon>Actinomycetota</taxon>
        <taxon>Actinomycetes</taxon>
        <taxon>Mycobacteriales</taxon>
        <taxon>Mycobacteriaceae</taxon>
        <taxon>Mycolicibacterium</taxon>
    </lineage>
</organism>
<keyword evidence="3" id="KW-1185">Reference proteome</keyword>
<evidence type="ECO:0000313" key="3">
    <source>
        <dbReference type="Proteomes" id="UP000465241"/>
    </source>
</evidence>
<protein>
    <submittedName>
        <fullName evidence="2">Uncharacterized protein</fullName>
    </submittedName>
</protein>
<reference evidence="2 3" key="1">
    <citation type="journal article" date="2019" name="Emerg. Microbes Infect.">
        <title>Comprehensive subspecies identification of 175 nontuberculous mycobacteria species based on 7547 genomic profiles.</title>
        <authorList>
            <person name="Matsumoto Y."/>
            <person name="Kinjo T."/>
            <person name="Motooka D."/>
            <person name="Nabeya D."/>
            <person name="Jung N."/>
            <person name="Uechi K."/>
            <person name="Horii T."/>
            <person name="Iida T."/>
            <person name="Fujita J."/>
            <person name="Nakamura S."/>
        </authorList>
    </citation>
    <scope>NUCLEOTIDE SEQUENCE [LARGE SCALE GENOMIC DNA]</scope>
    <source>
        <strain evidence="2 3">JCM 13392</strain>
    </source>
</reference>